<protein>
    <recommendedName>
        <fullName evidence="3">Tellurite resistance protein TerB</fullName>
    </recommendedName>
</protein>
<dbReference type="CDD" id="cd07177">
    <property type="entry name" value="terB_like"/>
    <property type="match status" value="1"/>
</dbReference>
<proteinExistence type="predicted"/>
<accession>A0A4U8WE81</accession>
<evidence type="ECO:0000313" key="1">
    <source>
        <dbReference type="EMBL" id="VFB03215.1"/>
    </source>
</evidence>
<name>A0A4U8WE81_9FLAO</name>
<dbReference type="AlphaFoldDB" id="A0A4U8WE81"/>
<dbReference type="Gene3D" id="1.10.3680.10">
    <property type="entry name" value="TerB-like"/>
    <property type="match status" value="1"/>
</dbReference>
<reference evidence="1 2" key="1">
    <citation type="submission" date="2019-02" db="EMBL/GenBank/DDBJ databases">
        <authorList>
            <consortium name="Pathogen Informatics"/>
        </authorList>
    </citation>
    <scope>NUCLEOTIDE SEQUENCE [LARGE SCALE GENOMIC DNA]</scope>
    <source>
        <strain evidence="1 2">3012STDY6944375</strain>
    </source>
</reference>
<dbReference type="InterPro" id="IPR029024">
    <property type="entry name" value="TerB-like"/>
</dbReference>
<dbReference type="KEGG" id="ctai:NCTC12078_01209"/>
<gene>
    <name evidence="1" type="ORF">NCTC12078_01209</name>
</gene>
<evidence type="ECO:0000313" key="2">
    <source>
        <dbReference type="Proteomes" id="UP000290013"/>
    </source>
</evidence>
<organism evidence="1 2">
    <name type="scientific">Chryseobacterium taihuense</name>
    <dbReference type="NCBI Taxonomy" id="1141221"/>
    <lineage>
        <taxon>Bacteria</taxon>
        <taxon>Pseudomonadati</taxon>
        <taxon>Bacteroidota</taxon>
        <taxon>Flavobacteriia</taxon>
        <taxon>Flavobacteriales</taxon>
        <taxon>Weeksellaceae</taxon>
        <taxon>Chryseobacterium group</taxon>
        <taxon>Chryseobacterium</taxon>
    </lineage>
</organism>
<dbReference type="Proteomes" id="UP000290013">
    <property type="component" value="Chromosome"/>
</dbReference>
<sequence length="145" mass="17303">MLTKYGWIINSQFKPLKILNIQFETKYKTMHKSNKSIAGYHLLMILSSVDGEFAPEEGMMVQRYLADEFPFKMNLDNELETIALLQPEEWKDHFEFHARCFLEDSTEKERIKFAEFAKSLIKADEIVTDEEHTFYRLLKNLWKLD</sequence>
<dbReference type="EMBL" id="LR215974">
    <property type="protein sequence ID" value="VFB03215.1"/>
    <property type="molecule type" value="Genomic_DNA"/>
</dbReference>
<dbReference type="SUPFAM" id="SSF158682">
    <property type="entry name" value="TerB-like"/>
    <property type="match status" value="1"/>
</dbReference>
<evidence type="ECO:0008006" key="3">
    <source>
        <dbReference type="Google" id="ProtNLM"/>
    </source>
</evidence>